<reference evidence="1 2" key="1">
    <citation type="submission" date="2018-06" db="EMBL/GenBank/DDBJ databases">
        <title>Genomic Encyclopedia of Archaeal and Bacterial Type Strains, Phase II (KMG-II): from individual species to whole genera.</title>
        <authorList>
            <person name="Goeker M."/>
        </authorList>
    </citation>
    <scope>NUCLEOTIDE SEQUENCE [LARGE SCALE GENOMIC DNA]</scope>
    <source>
        <strain evidence="1 2">T4</strain>
    </source>
</reference>
<evidence type="ECO:0000313" key="2">
    <source>
        <dbReference type="Proteomes" id="UP000248917"/>
    </source>
</evidence>
<keyword evidence="2" id="KW-1185">Reference proteome</keyword>
<proteinExistence type="predicted"/>
<protein>
    <submittedName>
        <fullName evidence="1">Uncharacterized protein</fullName>
    </submittedName>
</protein>
<name>A0A326S6F8_9BACT</name>
<dbReference type="AlphaFoldDB" id="A0A326S6F8"/>
<accession>A0A326S6F8</accession>
<comment type="caution">
    <text evidence="1">The sequence shown here is derived from an EMBL/GenBank/DDBJ whole genome shotgun (WGS) entry which is preliminary data.</text>
</comment>
<organism evidence="1 2">
    <name type="scientific">Algoriphagus aquaeductus</name>
    <dbReference type="NCBI Taxonomy" id="475299"/>
    <lineage>
        <taxon>Bacteria</taxon>
        <taxon>Pseudomonadati</taxon>
        <taxon>Bacteroidota</taxon>
        <taxon>Cytophagia</taxon>
        <taxon>Cytophagales</taxon>
        <taxon>Cyclobacteriaceae</taxon>
        <taxon>Algoriphagus</taxon>
    </lineage>
</organism>
<sequence length="153" mass="17508">MSRSCHRICNPTTKLPAGLCLLSCFSRSWIRSVANWTSGQPLTSYNLQLTKAAIYDSKKLQIGLSRSCHRICNPTTKLPAGLCLFSCFSRSWTLSVDNWKTRQPPYILNPYSPTPIPLLVFLLLQKLDSICQQLDNWTTTYFLQFTTYQGRHL</sequence>
<gene>
    <name evidence="1" type="ORF">CLV31_10124</name>
</gene>
<evidence type="ECO:0000313" key="1">
    <source>
        <dbReference type="EMBL" id="PZV87152.1"/>
    </source>
</evidence>
<dbReference type="EMBL" id="QKTX01000001">
    <property type="protein sequence ID" value="PZV87152.1"/>
    <property type="molecule type" value="Genomic_DNA"/>
</dbReference>
<dbReference type="Proteomes" id="UP000248917">
    <property type="component" value="Unassembled WGS sequence"/>
</dbReference>